<gene>
    <name evidence="1" type="ORF">QQ91_0002635</name>
</gene>
<protein>
    <submittedName>
        <fullName evidence="1">Uncharacterized protein</fullName>
    </submittedName>
</protein>
<sequence length="46" mass="5272">MGPVHWTHKLIAPAMDPGTDDGVLDVRQQQAIRSRISHTIQFLRFM</sequence>
<evidence type="ECO:0000313" key="1">
    <source>
        <dbReference type="EMBL" id="MCM1981729.1"/>
    </source>
</evidence>
<comment type="caution">
    <text evidence="1">The sequence shown here is derived from an EMBL/GenBank/DDBJ whole genome shotgun (WGS) entry which is preliminary data.</text>
</comment>
<name>A0ABD4SZA7_9CYAN</name>
<evidence type="ECO:0000313" key="2">
    <source>
        <dbReference type="Proteomes" id="UP000031561"/>
    </source>
</evidence>
<keyword evidence="2" id="KW-1185">Reference proteome</keyword>
<dbReference type="EMBL" id="JTHE03000018">
    <property type="protein sequence ID" value="MCM1981729.1"/>
    <property type="molecule type" value="Genomic_DNA"/>
</dbReference>
<proteinExistence type="predicted"/>
<dbReference type="RefSeq" id="WP_166283887.1">
    <property type="nucleotide sequence ID" value="NZ_JTHE03000018.1"/>
</dbReference>
<reference evidence="1 2" key="1">
    <citation type="journal article" date="2015" name="Genome Announc.">
        <title>Draft Genome Sequence of Filamentous Marine Cyanobacterium Lyngbya confervoides Strain BDU141951.</title>
        <authorList>
            <person name="Chandrababunaidu M.M."/>
            <person name="Sen D."/>
            <person name="Tripathy S."/>
        </authorList>
    </citation>
    <scope>NUCLEOTIDE SEQUENCE [LARGE SCALE GENOMIC DNA]</scope>
    <source>
        <strain evidence="1 2">BDU141951</strain>
    </source>
</reference>
<dbReference type="AlphaFoldDB" id="A0ABD4SZA7"/>
<organism evidence="1 2">
    <name type="scientific">Lyngbya confervoides BDU141951</name>
    <dbReference type="NCBI Taxonomy" id="1574623"/>
    <lineage>
        <taxon>Bacteria</taxon>
        <taxon>Bacillati</taxon>
        <taxon>Cyanobacteriota</taxon>
        <taxon>Cyanophyceae</taxon>
        <taxon>Oscillatoriophycideae</taxon>
        <taxon>Oscillatoriales</taxon>
        <taxon>Microcoleaceae</taxon>
        <taxon>Lyngbya</taxon>
    </lineage>
</organism>
<accession>A0ABD4SZA7</accession>
<dbReference type="Proteomes" id="UP000031561">
    <property type="component" value="Unassembled WGS sequence"/>
</dbReference>